<evidence type="ECO:0000256" key="2">
    <source>
        <dbReference type="ARBA" id="ARBA00022737"/>
    </source>
</evidence>
<feature type="zinc finger region" description="C3H1-type" evidence="5">
    <location>
        <begin position="491"/>
        <end position="519"/>
    </location>
</feature>
<dbReference type="InterPro" id="IPR000571">
    <property type="entry name" value="Znf_CCCH"/>
</dbReference>
<dbReference type="OrthoDB" id="410307at2759"/>
<dbReference type="GO" id="GO:0008270">
    <property type="term" value="F:zinc ion binding"/>
    <property type="evidence" value="ECO:0007669"/>
    <property type="project" value="UniProtKB-KW"/>
</dbReference>
<dbReference type="PANTHER" id="PTHR12547">
    <property type="entry name" value="CCCH ZINC FINGER/TIS11-RELATED"/>
    <property type="match status" value="1"/>
</dbReference>
<name>A0A9N8VV69_9GLOM</name>
<proteinExistence type="predicted"/>
<reference evidence="8" key="1">
    <citation type="submission" date="2021-06" db="EMBL/GenBank/DDBJ databases">
        <authorList>
            <person name="Kallberg Y."/>
            <person name="Tangrot J."/>
            <person name="Rosling A."/>
        </authorList>
    </citation>
    <scope>NUCLEOTIDE SEQUENCE</scope>
    <source>
        <strain evidence="8">BR232B</strain>
    </source>
</reference>
<dbReference type="FunFam" id="4.10.1000.10:FF:000002">
    <property type="entry name" value="Zinc finger protein 36, C3H1 type-like 1"/>
    <property type="match status" value="1"/>
</dbReference>
<sequence length="560" mass="62991">MTTIIDMPSPPISTRSSSVSEDSEEEFGLTSYRKDIYGYPSLLSPASTRSSYTEEDMCTCKPSDVCASCRLVDDITEPMSPRKKLMSPRKKALSDPTPLARKTMNRLQQKLNESMSPDALTRRDNPECKEIDSTLVSMIAENLPTWVVPARDPKGKPIGVSLAHNNHQINYLTDIPHVPVPNGTNQGSTGTICNQQALLHGNHSRLDNWQEIKNKFKAAEHQYTKFESPLHFNSPKIPQPPSEYVDIPVRSPTESLDLSCNFFYPVAHNSQNIVDAAANATYKAPYSQRWQNGSQSDSTPTPSDKQPISNDVPSMWSSRTTSDLSAKQHPTCNAVPLPMPSKPFVDTWTTPFVTCRDDNNRIPPMQPLNAPQPNSQPSMAKSRRGSNLGNNATQRGHIRDDAGKNYQINNAPMTDKKNINTVENNVVINVARNKIIQDKSSAEIEKEQKKATLYKTEMCRNWEEKGDCRYGVKCQFAHSSTELREVKKHPKYKTEICKTFWEKGACPYGRRCCFIHNEKNLMPHSSNASLRAFTDAYFSGNGIQECGRRRRLPCFTNLTR</sequence>
<keyword evidence="4 5" id="KW-0862">Zinc</keyword>
<dbReference type="InterPro" id="IPR036855">
    <property type="entry name" value="Znf_CCCH_sf"/>
</dbReference>
<dbReference type="Proteomes" id="UP000789739">
    <property type="component" value="Unassembled WGS sequence"/>
</dbReference>
<dbReference type="PROSITE" id="PS50103">
    <property type="entry name" value="ZF_C3H1"/>
    <property type="match status" value="2"/>
</dbReference>
<feature type="domain" description="C3H1-type" evidence="7">
    <location>
        <begin position="453"/>
        <end position="481"/>
    </location>
</feature>
<dbReference type="GO" id="GO:0003729">
    <property type="term" value="F:mRNA binding"/>
    <property type="evidence" value="ECO:0007669"/>
    <property type="project" value="InterPro"/>
</dbReference>
<feature type="domain" description="C3H1-type" evidence="7">
    <location>
        <begin position="491"/>
        <end position="519"/>
    </location>
</feature>
<dbReference type="InterPro" id="IPR045877">
    <property type="entry name" value="ZFP36-like"/>
</dbReference>
<feature type="region of interest" description="Disordered" evidence="6">
    <location>
        <begin position="355"/>
        <end position="412"/>
    </location>
</feature>
<protein>
    <submittedName>
        <fullName evidence="8">9079_t:CDS:1</fullName>
    </submittedName>
</protein>
<evidence type="ECO:0000259" key="7">
    <source>
        <dbReference type="PROSITE" id="PS50103"/>
    </source>
</evidence>
<dbReference type="EMBL" id="CAJVPI010000038">
    <property type="protein sequence ID" value="CAG8463576.1"/>
    <property type="molecule type" value="Genomic_DNA"/>
</dbReference>
<evidence type="ECO:0000256" key="3">
    <source>
        <dbReference type="ARBA" id="ARBA00022771"/>
    </source>
</evidence>
<dbReference type="Pfam" id="PF00642">
    <property type="entry name" value="zf-CCCH"/>
    <property type="match status" value="2"/>
</dbReference>
<evidence type="ECO:0000256" key="5">
    <source>
        <dbReference type="PROSITE-ProRule" id="PRU00723"/>
    </source>
</evidence>
<feature type="region of interest" description="Disordered" evidence="6">
    <location>
        <begin position="1"/>
        <end position="26"/>
    </location>
</feature>
<feature type="compositionally biased region" description="Polar residues" evidence="6">
    <location>
        <begin position="369"/>
        <end position="394"/>
    </location>
</feature>
<feature type="zinc finger region" description="C3H1-type" evidence="5">
    <location>
        <begin position="453"/>
        <end position="481"/>
    </location>
</feature>
<feature type="region of interest" description="Disordered" evidence="6">
    <location>
        <begin position="288"/>
        <end position="338"/>
    </location>
</feature>
<evidence type="ECO:0000313" key="9">
    <source>
        <dbReference type="Proteomes" id="UP000789739"/>
    </source>
</evidence>
<comment type="caution">
    <text evidence="8">The sequence shown here is derived from an EMBL/GenBank/DDBJ whole genome shotgun (WGS) entry which is preliminary data.</text>
</comment>
<dbReference type="Gene3D" id="4.10.1000.10">
    <property type="entry name" value="Zinc finger, CCCH-type"/>
    <property type="match status" value="2"/>
</dbReference>
<dbReference type="SUPFAM" id="SSF90229">
    <property type="entry name" value="CCCH zinc finger"/>
    <property type="match status" value="2"/>
</dbReference>
<keyword evidence="9" id="KW-1185">Reference proteome</keyword>
<evidence type="ECO:0000256" key="1">
    <source>
        <dbReference type="ARBA" id="ARBA00022723"/>
    </source>
</evidence>
<keyword evidence="2" id="KW-0677">Repeat</keyword>
<organism evidence="8 9">
    <name type="scientific">Paraglomus brasilianum</name>
    <dbReference type="NCBI Taxonomy" id="144538"/>
    <lineage>
        <taxon>Eukaryota</taxon>
        <taxon>Fungi</taxon>
        <taxon>Fungi incertae sedis</taxon>
        <taxon>Mucoromycota</taxon>
        <taxon>Glomeromycotina</taxon>
        <taxon>Glomeromycetes</taxon>
        <taxon>Paraglomerales</taxon>
        <taxon>Paraglomeraceae</taxon>
        <taxon>Paraglomus</taxon>
    </lineage>
</organism>
<dbReference type="SMART" id="SM00356">
    <property type="entry name" value="ZnF_C3H1"/>
    <property type="match status" value="2"/>
</dbReference>
<keyword evidence="3 5" id="KW-0863">Zinc-finger</keyword>
<dbReference type="AlphaFoldDB" id="A0A9N8VV69"/>
<dbReference type="PANTHER" id="PTHR12547:SF18">
    <property type="entry name" value="PROTEIN TIS11"/>
    <property type="match status" value="1"/>
</dbReference>
<dbReference type="FunFam" id="4.10.1000.10:FF:000001">
    <property type="entry name" value="zinc finger CCCH domain-containing protein 15-like"/>
    <property type="match status" value="1"/>
</dbReference>
<gene>
    <name evidence="8" type="ORF">PBRASI_LOCUS714</name>
</gene>
<feature type="compositionally biased region" description="Polar residues" evidence="6">
    <location>
        <begin position="288"/>
        <end position="331"/>
    </location>
</feature>
<keyword evidence="1 5" id="KW-0479">Metal-binding</keyword>
<evidence type="ECO:0000256" key="4">
    <source>
        <dbReference type="ARBA" id="ARBA00022833"/>
    </source>
</evidence>
<evidence type="ECO:0000256" key="6">
    <source>
        <dbReference type="SAM" id="MobiDB-lite"/>
    </source>
</evidence>
<evidence type="ECO:0000313" key="8">
    <source>
        <dbReference type="EMBL" id="CAG8463576.1"/>
    </source>
</evidence>
<accession>A0A9N8VV69</accession>